<dbReference type="EMBL" id="BAABFX010000033">
    <property type="protein sequence ID" value="GAA4398974.1"/>
    <property type="molecule type" value="Genomic_DNA"/>
</dbReference>
<reference evidence="2" key="1">
    <citation type="journal article" date="2019" name="Int. J. Syst. Evol. Microbiol.">
        <title>The Global Catalogue of Microorganisms (GCM) 10K type strain sequencing project: providing services to taxonomists for standard genome sequencing and annotation.</title>
        <authorList>
            <consortium name="The Broad Institute Genomics Platform"/>
            <consortium name="The Broad Institute Genome Sequencing Center for Infectious Disease"/>
            <person name="Wu L."/>
            <person name="Ma J."/>
        </authorList>
    </citation>
    <scope>NUCLEOTIDE SEQUENCE [LARGE SCALE GENOMIC DNA]</scope>
    <source>
        <strain evidence="2">JCM 17738</strain>
    </source>
</reference>
<evidence type="ECO:0008006" key="3">
    <source>
        <dbReference type="Google" id="ProtNLM"/>
    </source>
</evidence>
<name>A0ABP8K0Q4_9MICO</name>
<protein>
    <recommendedName>
        <fullName evidence="3">Oxidoreductase</fullName>
    </recommendedName>
</protein>
<evidence type="ECO:0000313" key="1">
    <source>
        <dbReference type="EMBL" id="GAA4398974.1"/>
    </source>
</evidence>
<sequence length="140" mass="15806">MGGFGGGRHELLLRAWVGRLRASCHSLSAYRVVMAWWRRSRDKQAPHGGGDLTSARAHLQEFVASRRGVEAYVEPATNITATTVVLIAHDGEWTRRALPSRPVAFEVARSLDVPVYDVNLTGYPARMRQWTARQRRPDQR</sequence>
<gene>
    <name evidence="1" type="ORF">GCM10023153_24460</name>
</gene>
<keyword evidence="2" id="KW-1185">Reference proteome</keyword>
<organism evidence="1 2">
    <name type="scientific">Ornithinibacter aureus</name>
    <dbReference type="NCBI Taxonomy" id="622664"/>
    <lineage>
        <taxon>Bacteria</taxon>
        <taxon>Bacillati</taxon>
        <taxon>Actinomycetota</taxon>
        <taxon>Actinomycetes</taxon>
        <taxon>Micrococcales</taxon>
        <taxon>Intrasporangiaceae</taxon>
        <taxon>Ornithinibacter</taxon>
    </lineage>
</organism>
<accession>A0ABP8K0Q4</accession>
<proteinExistence type="predicted"/>
<dbReference type="Proteomes" id="UP001500390">
    <property type="component" value="Unassembled WGS sequence"/>
</dbReference>
<evidence type="ECO:0000313" key="2">
    <source>
        <dbReference type="Proteomes" id="UP001500390"/>
    </source>
</evidence>
<comment type="caution">
    <text evidence="1">The sequence shown here is derived from an EMBL/GenBank/DDBJ whole genome shotgun (WGS) entry which is preliminary data.</text>
</comment>